<dbReference type="EMBL" id="ACKX01000158">
    <property type="protein sequence ID" value="EEJ51188.1"/>
    <property type="molecule type" value="Genomic_DNA"/>
</dbReference>
<reference evidence="1 2" key="1">
    <citation type="submission" date="2009-04" db="EMBL/GenBank/DDBJ databases">
        <authorList>
            <person name="Qin X."/>
            <person name="Bachman B."/>
            <person name="Battles P."/>
            <person name="Bell A."/>
            <person name="Bess C."/>
            <person name="Bickham C."/>
            <person name="Chaboub L."/>
            <person name="Chen D."/>
            <person name="Coyle M."/>
            <person name="Deiros D.R."/>
            <person name="Dinh H."/>
            <person name="Forbes L."/>
            <person name="Fowler G."/>
            <person name="Francisco L."/>
            <person name="Fu Q."/>
            <person name="Gubbala S."/>
            <person name="Hale W."/>
            <person name="Han Y."/>
            <person name="Hemphill L."/>
            <person name="Highlander S.K."/>
            <person name="Hirani K."/>
            <person name="Hogues M."/>
            <person name="Jackson L."/>
            <person name="Jakkamsetti A."/>
            <person name="Javaid M."/>
            <person name="Jiang H."/>
            <person name="Korchina V."/>
            <person name="Kovar C."/>
            <person name="Lara F."/>
            <person name="Lee S."/>
            <person name="Mata R."/>
            <person name="Mathew T."/>
            <person name="Moen C."/>
            <person name="Morales K."/>
            <person name="Munidasa M."/>
            <person name="Nazareth L."/>
            <person name="Ngo R."/>
            <person name="Nguyen L."/>
            <person name="Okwuonu G."/>
            <person name="Ongeri F."/>
            <person name="Patil S."/>
            <person name="Petrosino J."/>
            <person name="Pham C."/>
            <person name="Pham P."/>
            <person name="Pu L.-L."/>
            <person name="Puazo M."/>
            <person name="Raj R."/>
            <person name="Reid J."/>
            <person name="Rouhana J."/>
            <person name="Saada N."/>
            <person name="Shang Y."/>
            <person name="Simmons D."/>
            <person name="Thornton R."/>
            <person name="Warren J."/>
            <person name="Weissenberger G."/>
            <person name="Zhang J."/>
            <person name="Zhang L."/>
            <person name="Zhou C."/>
            <person name="Zhu D."/>
            <person name="Muzny D."/>
            <person name="Worley K."/>
            <person name="Gibbs R."/>
        </authorList>
    </citation>
    <scope>NUCLEOTIDE SEQUENCE [LARGE SCALE GENOMIC DNA]</scope>
    <source>
        <strain evidence="1 2">F0268</strain>
    </source>
</reference>
<dbReference type="HOGENOM" id="CLU_3293373_0_0_9"/>
<proteinExistence type="predicted"/>
<protein>
    <submittedName>
        <fullName evidence="1">Uncharacterized protein</fullName>
    </submittedName>
</protein>
<accession>C2KYH2</accession>
<keyword evidence="2" id="KW-1185">Reference proteome</keyword>
<organism evidence="1 2">
    <name type="scientific">Oribacterium sinus F0268</name>
    <dbReference type="NCBI Taxonomy" id="585501"/>
    <lineage>
        <taxon>Bacteria</taxon>
        <taxon>Bacillati</taxon>
        <taxon>Bacillota</taxon>
        <taxon>Clostridia</taxon>
        <taxon>Lachnospirales</taxon>
        <taxon>Lachnospiraceae</taxon>
        <taxon>Oribacterium</taxon>
    </lineage>
</organism>
<dbReference type="InParanoid" id="C2KYH2"/>
<comment type="caution">
    <text evidence="1">The sequence shown here is derived from an EMBL/GenBank/DDBJ whole genome shotgun (WGS) entry which is preliminary data.</text>
</comment>
<evidence type="ECO:0000313" key="2">
    <source>
        <dbReference type="Proteomes" id="UP000004121"/>
    </source>
</evidence>
<dbReference type="AlphaFoldDB" id="C2KYH2"/>
<sequence>MNFIHTFPYYFDHIQSFFTPYYLSLNLFAHKRGCENQNKK</sequence>
<name>C2KYH2_9FIRM</name>
<evidence type="ECO:0000313" key="1">
    <source>
        <dbReference type="EMBL" id="EEJ51188.1"/>
    </source>
</evidence>
<dbReference type="Proteomes" id="UP000004121">
    <property type="component" value="Unassembled WGS sequence"/>
</dbReference>
<gene>
    <name evidence="1" type="ORF">HMPREF6123_1541</name>
</gene>